<proteinExistence type="predicted"/>
<dbReference type="AlphaFoldDB" id="A0A849HJ33"/>
<gene>
    <name evidence="3" type="ORF">HJG52_11225</name>
</gene>
<evidence type="ECO:0000256" key="1">
    <source>
        <dbReference type="SAM" id="MobiDB-lite"/>
    </source>
</evidence>
<comment type="caution">
    <text evidence="3">The sequence shown here is derived from an EMBL/GenBank/DDBJ whole genome shotgun (WGS) entry which is preliminary data.</text>
</comment>
<evidence type="ECO:0000313" key="4">
    <source>
        <dbReference type="Proteomes" id="UP000588586"/>
    </source>
</evidence>
<reference evidence="3 4" key="1">
    <citation type="submission" date="2020-04" db="EMBL/GenBank/DDBJ databases">
        <title>Knoellia sp. isolate from air conditioner.</title>
        <authorList>
            <person name="Chea S."/>
            <person name="Kim D.-U."/>
        </authorList>
    </citation>
    <scope>NUCLEOTIDE SEQUENCE [LARGE SCALE GENOMIC DNA]</scope>
    <source>
        <strain evidence="3 4">DB2414S</strain>
    </source>
</reference>
<keyword evidence="2" id="KW-1133">Transmembrane helix</keyword>
<feature type="region of interest" description="Disordered" evidence="1">
    <location>
        <begin position="1"/>
        <end position="88"/>
    </location>
</feature>
<feature type="compositionally biased region" description="Basic and acidic residues" evidence="1">
    <location>
        <begin position="14"/>
        <end position="38"/>
    </location>
</feature>
<keyword evidence="2" id="KW-0812">Transmembrane</keyword>
<feature type="transmembrane region" description="Helical" evidence="2">
    <location>
        <begin position="136"/>
        <end position="157"/>
    </location>
</feature>
<evidence type="ECO:0000313" key="3">
    <source>
        <dbReference type="EMBL" id="NNM46574.1"/>
    </source>
</evidence>
<sequence length="165" mass="17235">MTTNNTPEPGTPDHSQKDATESIDATHTDAGSTERTEPLDTQLLGAREDEDATSTHDDDATTWAPAQIPVQHNASGSMGDDSATETQTHEPVIAPVPERPTGPHLPPLLLGVICLAVAGLALWQELADVSIDWGNVGPLGIVVVGAVLVVLGLIGLLGNRRRSTT</sequence>
<organism evidence="3 4">
    <name type="scientific">Knoellia koreensis</name>
    <dbReference type="NCBI Taxonomy" id="2730921"/>
    <lineage>
        <taxon>Bacteria</taxon>
        <taxon>Bacillati</taxon>
        <taxon>Actinomycetota</taxon>
        <taxon>Actinomycetes</taxon>
        <taxon>Micrococcales</taxon>
        <taxon>Intrasporangiaceae</taxon>
        <taxon>Knoellia</taxon>
    </lineage>
</organism>
<dbReference type="Proteomes" id="UP000588586">
    <property type="component" value="Unassembled WGS sequence"/>
</dbReference>
<evidence type="ECO:0000256" key="2">
    <source>
        <dbReference type="SAM" id="Phobius"/>
    </source>
</evidence>
<keyword evidence="4" id="KW-1185">Reference proteome</keyword>
<keyword evidence="2" id="KW-0472">Membrane</keyword>
<dbReference type="RefSeq" id="WP_171243666.1">
    <property type="nucleotide sequence ID" value="NZ_JABEPQ010000002.1"/>
</dbReference>
<evidence type="ECO:0008006" key="5">
    <source>
        <dbReference type="Google" id="ProtNLM"/>
    </source>
</evidence>
<protein>
    <recommendedName>
        <fullName evidence="5">DUF308 domain-containing protein</fullName>
    </recommendedName>
</protein>
<dbReference type="EMBL" id="JABEPQ010000002">
    <property type="protein sequence ID" value="NNM46574.1"/>
    <property type="molecule type" value="Genomic_DNA"/>
</dbReference>
<feature type="transmembrane region" description="Helical" evidence="2">
    <location>
        <begin position="105"/>
        <end position="124"/>
    </location>
</feature>
<name>A0A849HJ33_9MICO</name>
<accession>A0A849HJ33</accession>